<protein>
    <submittedName>
        <fullName evidence="2">Ubiquitin-related domain-containing protein</fullName>
    </submittedName>
</protein>
<dbReference type="FunFam" id="3.10.20.90:FF:000160">
    <property type="entry name" value="Polyubiquitin-C"/>
    <property type="match status" value="1"/>
</dbReference>
<gene>
    <name evidence="2" type="ORF">DFH94DRAFT_697431</name>
</gene>
<dbReference type="AlphaFoldDB" id="A0A9P5JXL7"/>
<keyword evidence="3" id="KW-1185">Reference proteome</keyword>
<dbReference type="PRINTS" id="PR00348">
    <property type="entry name" value="UBIQUITIN"/>
</dbReference>
<evidence type="ECO:0000259" key="1">
    <source>
        <dbReference type="PROSITE" id="PS50053"/>
    </source>
</evidence>
<dbReference type="PROSITE" id="PS50053">
    <property type="entry name" value="UBIQUITIN_2"/>
    <property type="match status" value="1"/>
</dbReference>
<dbReference type="SUPFAM" id="SSF54236">
    <property type="entry name" value="Ubiquitin-like"/>
    <property type="match status" value="1"/>
</dbReference>
<dbReference type="InterPro" id="IPR019956">
    <property type="entry name" value="Ubiquitin_dom"/>
</dbReference>
<dbReference type="PANTHER" id="PTHR10666">
    <property type="entry name" value="UBIQUITIN"/>
    <property type="match status" value="1"/>
</dbReference>
<dbReference type="InterPro" id="IPR050158">
    <property type="entry name" value="Ubiquitin_ubiquitin-like"/>
</dbReference>
<dbReference type="InterPro" id="IPR000626">
    <property type="entry name" value="Ubiquitin-like_dom"/>
</dbReference>
<sequence length="243" mass="27515">MQIFVKTLTGKTIYLEIEPSDIIYNLKAKISDKENVAPDQQLLSLILAGRQLEDGCTLLDYNVQKETTLYLVLRFRGGDCPAHILSIAETLDDNIAIESLYYPLYTAILIEFFPPRSGYVVSPQWTIPDTMRTVDLAVTIRVEGHLLPKPTLLVEVKSPYRFELKSKRVDAMSQLIDRLDEVGPTNDYIDRMYAMSVIGNRWRACHIPRGSGSRGGQPVRQVAQKNASWALLKGIFDKLKSLR</sequence>
<dbReference type="SMART" id="SM00213">
    <property type="entry name" value="UBQ"/>
    <property type="match status" value="1"/>
</dbReference>
<dbReference type="Pfam" id="PF00240">
    <property type="entry name" value="ubiquitin"/>
    <property type="match status" value="1"/>
</dbReference>
<organism evidence="2 3">
    <name type="scientific">Russula ochroleuca</name>
    <dbReference type="NCBI Taxonomy" id="152965"/>
    <lineage>
        <taxon>Eukaryota</taxon>
        <taxon>Fungi</taxon>
        <taxon>Dikarya</taxon>
        <taxon>Basidiomycota</taxon>
        <taxon>Agaricomycotina</taxon>
        <taxon>Agaricomycetes</taxon>
        <taxon>Russulales</taxon>
        <taxon>Russulaceae</taxon>
        <taxon>Russula</taxon>
    </lineage>
</organism>
<reference evidence="2" key="2">
    <citation type="journal article" date="2020" name="Nat. Commun.">
        <title>Large-scale genome sequencing of mycorrhizal fungi provides insights into the early evolution of symbiotic traits.</title>
        <authorList>
            <person name="Miyauchi S."/>
            <person name="Kiss E."/>
            <person name="Kuo A."/>
            <person name="Drula E."/>
            <person name="Kohler A."/>
            <person name="Sanchez-Garcia M."/>
            <person name="Morin E."/>
            <person name="Andreopoulos B."/>
            <person name="Barry K.W."/>
            <person name="Bonito G."/>
            <person name="Buee M."/>
            <person name="Carver A."/>
            <person name="Chen C."/>
            <person name="Cichocki N."/>
            <person name="Clum A."/>
            <person name="Culley D."/>
            <person name="Crous P.W."/>
            <person name="Fauchery L."/>
            <person name="Girlanda M."/>
            <person name="Hayes R.D."/>
            <person name="Keri Z."/>
            <person name="LaButti K."/>
            <person name="Lipzen A."/>
            <person name="Lombard V."/>
            <person name="Magnuson J."/>
            <person name="Maillard F."/>
            <person name="Murat C."/>
            <person name="Nolan M."/>
            <person name="Ohm R.A."/>
            <person name="Pangilinan J."/>
            <person name="Pereira M.F."/>
            <person name="Perotto S."/>
            <person name="Peter M."/>
            <person name="Pfister S."/>
            <person name="Riley R."/>
            <person name="Sitrit Y."/>
            <person name="Stielow J.B."/>
            <person name="Szollosi G."/>
            <person name="Zifcakova L."/>
            <person name="Stursova M."/>
            <person name="Spatafora J.W."/>
            <person name="Tedersoo L."/>
            <person name="Vaario L.M."/>
            <person name="Yamada A."/>
            <person name="Yan M."/>
            <person name="Wang P."/>
            <person name="Xu J."/>
            <person name="Bruns T."/>
            <person name="Baldrian P."/>
            <person name="Vilgalys R."/>
            <person name="Dunand C."/>
            <person name="Henrissat B."/>
            <person name="Grigoriev I.V."/>
            <person name="Hibbett D."/>
            <person name="Nagy L.G."/>
            <person name="Martin F.M."/>
        </authorList>
    </citation>
    <scope>NUCLEOTIDE SEQUENCE</scope>
    <source>
        <strain evidence="2">Prilba</strain>
    </source>
</reference>
<comment type="caution">
    <text evidence="2">The sequence shown here is derived from an EMBL/GenBank/DDBJ whole genome shotgun (WGS) entry which is preliminary data.</text>
</comment>
<reference evidence="2" key="1">
    <citation type="submission" date="2019-10" db="EMBL/GenBank/DDBJ databases">
        <authorList>
            <consortium name="DOE Joint Genome Institute"/>
            <person name="Kuo A."/>
            <person name="Miyauchi S."/>
            <person name="Kiss E."/>
            <person name="Drula E."/>
            <person name="Kohler A."/>
            <person name="Sanchez-Garcia M."/>
            <person name="Andreopoulos B."/>
            <person name="Barry K.W."/>
            <person name="Bonito G."/>
            <person name="Buee M."/>
            <person name="Carver A."/>
            <person name="Chen C."/>
            <person name="Cichocki N."/>
            <person name="Clum A."/>
            <person name="Culley D."/>
            <person name="Crous P.W."/>
            <person name="Fauchery L."/>
            <person name="Girlanda M."/>
            <person name="Hayes R."/>
            <person name="Keri Z."/>
            <person name="LaButti K."/>
            <person name="Lipzen A."/>
            <person name="Lombard V."/>
            <person name="Magnuson J."/>
            <person name="Maillard F."/>
            <person name="Morin E."/>
            <person name="Murat C."/>
            <person name="Nolan M."/>
            <person name="Ohm R."/>
            <person name="Pangilinan J."/>
            <person name="Pereira M."/>
            <person name="Perotto S."/>
            <person name="Peter M."/>
            <person name="Riley R."/>
            <person name="Sitrit Y."/>
            <person name="Stielow B."/>
            <person name="Szollosi G."/>
            <person name="Zifcakova L."/>
            <person name="Stursova M."/>
            <person name="Spatafora J.W."/>
            <person name="Tedersoo L."/>
            <person name="Vaario L.-M."/>
            <person name="Yamada A."/>
            <person name="Yan M."/>
            <person name="Wang P."/>
            <person name="Xu J."/>
            <person name="Bruns T."/>
            <person name="Baldrian P."/>
            <person name="Vilgalys R."/>
            <person name="Henrissat B."/>
            <person name="Grigoriev I.V."/>
            <person name="Hibbett D."/>
            <person name="Nagy L.G."/>
            <person name="Martin F.M."/>
        </authorList>
    </citation>
    <scope>NUCLEOTIDE SEQUENCE</scope>
    <source>
        <strain evidence="2">Prilba</strain>
    </source>
</reference>
<evidence type="ECO:0000313" key="2">
    <source>
        <dbReference type="EMBL" id="KAF8469304.1"/>
    </source>
</evidence>
<dbReference type="Gene3D" id="3.10.20.90">
    <property type="entry name" value="Phosphatidylinositol 3-kinase Catalytic Subunit, Chain A, domain 1"/>
    <property type="match status" value="1"/>
</dbReference>
<name>A0A9P5JXL7_9AGAM</name>
<dbReference type="Proteomes" id="UP000759537">
    <property type="component" value="Unassembled WGS sequence"/>
</dbReference>
<evidence type="ECO:0000313" key="3">
    <source>
        <dbReference type="Proteomes" id="UP000759537"/>
    </source>
</evidence>
<dbReference type="InterPro" id="IPR029071">
    <property type="entry name" value="Ubiquitin-like_domsf"/>
</dbReference>
<dbReference type="OrthoDB" id="428577at2759"/>
<accession>A0A9P5JXL7</accession>
<feature type="domain" description="Ubiquitin-like" evidence="1">
    <location>
        <begin position="1"/>
        <end position="78"/>
    </location>
</feature>
<dbReference type="EMBL" id="WHVB01000029">
    <property type="protein sequence ID" value="KAF8469304.1"/>
    <property type="molecule type" value="Genomic_DNA"/>
</dbReference>
<proteinExistence type="predicted"/>